<evidence type="ECO:0000313" key="4">
    <source>
        <dbReference type="Proteomes" id="UP000663864"/>
    </source>
</evidence>
<evidence type="ECO:0000256" key="1">
    <source>
        <dbReference type="PROSITE-ProRule" id="PRU01363"/>
    </source>
</evidence>
<dbReference type="Pfam" id="PF21089">
    <property type="entry name" value="PKS_DH_N"/>
    <property type="match status" value="1"/>
</dbReference>
<dbReference type="AlphaFoldDB" id="A0A815XBY3"/>
<name>A0A815XBY3_9BILA</name>
<comment type="caution">
    <text evidence="3">The sequence shown here is derived from an EMBL/GenBank/DDBJ whole genome shotgun (WGS) entry which is preliminary data.</text>
</comment>
<proteinExistence type="predicted"/>
<accession>A0A815XBY3</accession>
<sequence length="93" mass="10575">ESVIKRLANRIQTHPLLGIRQLSGQTTATWRSLININLSQYAFLKDHKIQDAIMFPAAAYLELVTAAYHQLFLSSDNKLSSLVFKEIKFVKSL</sequence>
<feature type="non-terminal residue" evidence="3">
    <location>
        <position position="1"/>
    </location>
</feature>
<dbReference type="Proteomes" id="UP000663864">
    <property type="component" value="Unassembled WGS sequence"/>
</dbReference>
<dbReference type="Gene3D" id="3.10.129.10">
    <property type="entry name" value="Hotdog Thioesterase"/>
    <property type="match status" value="1"/>
</dbReference>
<dbReference type="EMBL" id="CAJNOT010018918">
    <property type="protein sequence ID" value="CAF1555618.1"/>
    <property type="molecule type" value="Genomic_DNA"/>
</dbReference>
<evidence type="ECO:0000313" key="3">
    <source>
        <dbReference type="EMBL" id="CAF1555618.1"/>
    </source>
</evidence>
<dbReference type="InterPro" id="IPR049552">
    <property type="entry name" value="PKS_DH_N"/>
</dbReference>
<protein>
    <recommendedName>
        <fullName evidence="2">PKS/mFAS DH domain-containing protein</fullName>
    </recommendedName>
</protein>
<feature type="domain" description="PKS/mFAS DH" evidence="2">
    <location>
        <begin position="14"/>
        <end position="93"/>
    </location>
</feature>
<feature type="non-terminal residue" evidence="3">
    <location>
        <position position="93"/>
    </location>
</feature>
<dbReference type="PROSITE" id="PS52019">
    <property type="entry name" value="PKS_MFAS_DH"/>
    <property type="match status" value="1"/>
</dbReference>
<dbReference type="InterPro" id="IPR049900">
    <property type="entry name" value="PKS_mFAS_DH"/>
</dbReference>
<organism evidence="3 4">
    <name type="scientific">Rotaria sordida</name>
    <dbReference type="NCBI Taxonomy" id="392033"/>
    <lineage>
        <taxon>Eukaryota</taxon>
        <taxon>Metazoa</taxon>
        <taxon>Spiralia</taxon>
        <taxon>Gnathifera</taxon>
        <taxon>Rotifera</taxon>
        <taxon>Eurotatoria</taxon>
        <taxon>Bdelloidea</taxon>
        <taxon>Philodinida</taxon>
        <taxon>Philodinidae</taxon>
        <taxon>Rotaria</taxon>
    </lineage>
</organism>
<evidence type="ECO:0000259" key="2">
    <source>
        <dbReference type="PROSITE" id="PS52019"/>
    </source>
</evidence>
<gene>
    <name evidence="3" type="ORF">ZHD862_LOCUS39446</name>
</gene>
<reference evidence="3" key="1">
    <citation type="submission" date="2021-02" db="EMBL/GenBank/DDBJ databases">
        <authorList>
            <person name="Nowell W R."/>
        </authorList>
    </citation>
    <scope>NUCLEOTIDE SEQUENCE</scope>
</reference>
<comment type="caution">
    <text evidence="1">Lacks conserved residue(s) required for the propagation of feature annotation.</text>
</comment>